<dbReference type="InterPro" id="IPR036259">
    <property type="entry name" value="MFS_trans_sf"/>
</dbReference>
<feature type="domain" description="Major facilitator superfamily (MFS) profile" evidence="8">
    <location>
        <begin position="82"/>
        <end position="600"/>
    </location>
</feature>
<dbReference type="FunFam" id="1.20.1720.10:FF:000009">
    <property type="entry name" value="MFS multidrug transporter"/>
    <property type="match status" value="1"/>
</dbReference>
<dbReference type="InterPro" id="IPR011701">
    <property type="entry name" value="MFS"/>
</dbReference>
<name>A0A1C7NNV1_9FUNG</name>
<feature type="compositionally biased region" description="Basic residues" evidence="6">
    <location>
        <begin position="279"/>
        <end position="288"/>
    </location>
</feature>
<dbReference type="AlphaFoldDB" id="A0A1C7NNV1"/>
<keyword evidence="3 7" id="KW-0812">Transmembrane</keyword>
<reference evidence="9 10" key="1">
    <citation type="submission" date="2016-03" db="EMBL/GenBank/DDBJ databases">
        <title>Choanephora cucurbitarum.</title>
        <authorList>
            <person name="Min B."/>
            <person name="Park H."/>
            <person name="Park J.-H."/>
            <person name="Shin H.-D."/>
            <person name="Choi I.-G."/>
        </authorList>
    </citation>
    <scope>NUCLEOTIDE SEQUENCE [LARGE SCALE GENOMIC DNA]</scope>
    <source>
        <strain evidence="9 10">KUS-F28377</strain>
    </source>
</reference>
<feature type="transmembrane region" description="Helical" evidence="7">
    <location>
        <begin position="508"/>
        <end position="531"/>
    </location>
</feature>
<dbReference type="EMBL" id="LUGH01000033">
    <property type="protein sequence ID" value="OBZ90795.1"/>
    <property type="molecule type" value="Genomic_DNA"/>
</dbReference>
<accession>A0A1C7NNV1</accession>
<evidence type="ECO:0000256" key="7">
    <source>
        <dbReference type="SAM" id="Phobius"/>
    </source>
</evidence>
<keyword evidence="4 7" id="KW-1133">Transmembrane helix</keyword>
<dbReference type="GO" id="GO:0005886">
    <property type="term" value="C:plasma membrane"/>
    <property type="evidence" value="ECO:0007669"/>
    <property type="project" value="TreeGrafter"/>
</dbReference>
<keyword evidence="2" id="KW-0813">Transport</keyword>
<evidence type="ECO:0000256" key="1">
    <source>
        <dbReference type="ARBA" id="ARBA00004141"/>
    </source>
</evidence>
<dbReference type="InterPro" id="IPR020846">
    <property type="entry name" value="MFS_dom"/>
</dbReference>
<evidence type="ECO:0000259" key="8">
    <source>
        <dbReference type="PROSITE" id="PS50850"/>
    </source>
</evidence>
<feature type="transmembrane region" description="Helical" evidence="7">
    <location>
        <begin position="485"/>
        <end position="502"/>
    </location>
</feature>
<dbReference type="Pfam" id="PF07690">
    <property type="entry name" value="MFS_1"/>
    <property type="match status" value="1"/>
</dbReference>
<feature type="region of interest" description="Disordered" evidence="6">
    <location>
        <begin position="1"/>
        <end position="29"/>
    </location>
</feature>
<feature type="transmembrane region" description="Helical" evidence="7">
    <location>
        <begin position="424"/>
        <end position="445"/>
    </location>
</feature>
<comment type="subcellular location">
    <subcellularLocation>
        <location evidence="1">Membrane</location>
        <topology evidence="1">Multi-pass membrane protein</topology>
    </subcellularLocation>
</comment>
<feature type="transmembrane region" description="Helical" evidence="7">
    <location>
        <begin position="543"/>
        <end position="564"/>
    </location>
</feature>
<feature type="region of interest" description="Disordered" evidence="6">
    <location>
        <begin position="303"/>
        <end position="345"/>
    </location>
</feature>
<protein>
    <submittedName>
        <fullName evidence="9">Quinidine resistance protein 2</fullName>
    </submittedName>
</protein>
<evidence type="ECO:0000313" key="9">
    <source>
        <dbReference type="EMBL" id="OBZ90795.1"/>
    </source>
</evidence>
<dbReference type="InParanoid" id="A0A1C7NNV1"/>
<comment type="caution">
    <text evidence="9">The sequence shown here is derived from an EMBL/GenBank/DDBJ whole genome shotgun (WGS) entry which is preliminary data.</text>
</comment>
<dbReference type="STRING" id="101091.A0A1C7NNV1"/>
<dbReference type="Gene3D" id="1.20.1250.20">
    <property type="entry name" value="MFS general substrate transporter like domains"/>
    <property type="match status" value="1"/>
</dbReference>
<dbReference type="OrthoDB" id="440553at2759"/>
<sequence length="615" mass="68560">MHSNTDSSNNYQHSHPESNTISNKSIDEKNLPSSTEIIAQSTENTLPEELSPTIASPKRHSTASSSFYEPYSVFSKNEKMVIVLIASISCFFSPFSANIYFPALTLIQEDMHITERMVSTTVTVYMILQGISPSFWGSLADSWGRRPVYISTFMIYTLACIGLAHTENYATLLSLRMLQAFGTSSAVAVGAGTIGDIASPIERGGYMGIYTMGSMLGSCLGPPLGGLLSYQLGWRWVFWVLAIMALGLWIVQIFCLPETLRSLVGNGTGYANPTPIQYWRHKKNQNKKNKTDQRQGIEEEMIEGSTASTKSNQLSDQSCLSLSSDTTAGNHSNSNKEIDEKQTYVSNSDSGILKPDCMDDLKINRQTQSDKKQWKFPNPFQSLTYLKEKDVAALLIYNSMQYASLYCVLTSLTSLFSDIYKLNVFQIGLCFLSGGLGATIGSFTSGKVLNWRFKKISNQMNLSEEYAKRAKIDPEFPIEKARMEITWIWGIIFNIFMIVYGWCLQQRVHIAIPLVINFILSYNSTCILNACNTLLVDCFPKNSAAIIAANNLTRCLLGAGAVMIVEPAISKLGVGWFFTMISLILFVSRISIVILLKFGPKWRLERLKRQQEAST</sequence>
<dbReference type="PROSITE" id="PS50850">
    <property type="entry name" value="MFS"/>
    <property type="match status" value="1"/>
</dbReference>
<feature type="transmembrane region" description="Helical" evidence="7">
    <location>
        <begin position="391"/>
        <end position="412"/>
    </location>
</feature>
<feature type="compositionally biased region" description="Low complexity" evidence="6">
    <location>
        <begin position="311"/>
        <end position="325"/>
    </location>
</feature>
<feature type="transmembrane region" description="Helical" evidence="7">
    <location>
        <begin position="209"/>
        <end position="230"/>
    </location>
</feature>
<dbReference type="CDD" id="cd17323">
    <property type="entry name" value="MFS_Tpo1_MDR_like"/>
    <property type="match status" value="1"/>
</dbReference>
<keyword evidence="5 7" id="KW-0472">Membrane</keyword>
<dbReference type="Proteomes" id="UP000093000">
    <property type="component" value="Unassembled WGS sequence"/>
</dbReference>
<organism evidence="9 10">
    <name type="scientific">Choanephora cucurbitarum</name>
    <dbReference type="NCBI Taxonomy" id="101091"/>
    <lineage>
        <taxon>Eukaryota</taxon>
        <taxon>Fungi</taxon>
        <taxon>Fungi incertae sedis</taxon>
        <taxon>Mucoromycota</taxon>
        <taxon>Mucoromycotina</taxon>
        <taxon>Mucoromycetes</taxon>
        <taxon>Mucorales</taxon>
        <taxon>Mucorineae</taxon>
        <taxon>Choanephoraceae</taxon>
        <taxon>Choanephoroideae</taxon>
        <taxon>Choanephora</taxon>
    </lineage>
</organism>
<feature type="region of interest" description="Disordered" evidence="6">
    <location>
        <begin position="42"/>
        <end position="63"/>
    </location>
</feature>
<dbReference type="PANTHER" id="PTHR23502">
    <property type="entry name" value="MAJOR FACILITATOR SUPERFAMILY"/>
    <property type="match status" value="1"/>
</dbReference>
<dbReference type="GO" id="GO:0022857">
    <property type="term" value="F:transmembrane transporter activity"/>
    <property type="evidence" value="ECO:0007669"/>
    <property type="project" value="InterPro"/>
</dbReference>
<evidence type="ECO:0000256" key="2">
    <source>
        <dbReference type="ARBA" id="ARBA00022448"/>
    </source>
</evidence>
<keyword evidence="10" id="KW-1185">Reference proteome</keyword>
<feature type="transmembrane region" description="Helical" evidence="7">
    <location>
        <begin position="236"/>
        <end position="256"/>
    </location>
</feature>
<feature type="region of interest" description="Disordered" evidence="6">
    <location>
        <begin position="276"/>
        <end position="295"/>
    </location>
</feature>
<evidence type="ECO:0000256" key="3">
    <source>
        <dbReference type="ARBA" id="ARBA00022692"/>
    </source>
</evidence>
<feature type="transmembrane region" description="Helical" evidence="7">
    <location>
        <begin position="117"/>
        <end position="136"/>
    </location>
</feature>
<evidence type="ECO:0000256" key="4">
    <source>
        <dbReference type="ARBA" id="ARBA00022989"/>
    </source>
</evidence>
<evidence type="ECO:0000256" key="6">
    <source>
        <dbReference type="SAM" id="MobiDB-lite"/>
    </source>
</evidence>
<feature type="transmembrane region" description="Helical" evidence="7">
    <location>
        <begin position="177"/>
        <end position="197"/>
    </location>
</feature>
<proteinExistence type="predicted"/>
<evidence type="ECO:0000313" key="10">
    <source>
        <dbReference type="Proteomes" id="UP000093000"/>
    </source>
</evidence>
<feature type="transmembrane region" description="Helical" evidence="7">
    <location>
        <begin position="148"/>
        <end position="165"/>
    </location>
</feature>
<dbReference type="SUPFAM" id="SSF103473">
    <property type="entry name" value="MFS general substrate transporter"/>
    <property type="match status" value="1"/>
</dbReference>
<evidence type="ECO:0000256" key="5">
    <source>
        <dbReference type="ARBA" id="ARBA00023136"/>
    </source>
</evidence>
<gene>
    <name evidence="9" type="primary">QDR2_0</name>
    <name evidence="9" type="ORF">A0J61_01139</name>
</gene>
<dbReference type="PANTHER" id="PTHR23502:SF51">
    <property type="entry name" value="QUINIDINE RESISTANCE PROTEIN 1-RELATED"/>
    <property type="match status" value="1"/>
</dbReference>
<feature type="transmembrane region" description="Helical" evidence="7">
    <location>
        <begin position="81"/>
        <end position="101"/>
    </location>
</feature>
<feature type="compositionally biased region" description="Polar residues" evidence="6">
    <location>
        <begin position="1"/>
        <end position="24"/>
    </location>
</feature>
<feature type="transmembrane region" description="Helical" evidence="7">
    <location>
        <begin position="576"/>
        <end position="599"/>
    </location>
</feature>